<comment type="caution">
    <text evidence="7">The sequence shown here is derived from an EMBL/GenBank/DDBJ whole genome shotgun (WGS) entry which is preliminary data.</text>
</comment>
<dbReference type="Gene3D" id="1.10.10.10">
    <property type="entry name" value="Winged helix-like DNA-binding domain superfamily/Winged helix DNA-binding domain"/>
    <property type="match status" value="1"/>
</dbReference>
<dbReference type="PANTHER" id="PTHR43133:SF51">
    <property type="entry name" value="RNA POLYMERASE SIGMA FACTOR"/>
    <property type="match status" value="1"/>
</dbReference>
<evidence type="ECO:0000256" key="2">
    <source>
        <dbReference type="ARBA" id="ARBA00023015"/>
    </source>
</evidence>
<dbReference type="InterPro" id="IPR013325">
    <property type="entry name" value="RNA_pol_sigma_r2"/>
</dbReference>
<dbReference type="Gene3D" id="1.10.1740.10">
    <property type="match status" value="1"/>
</dbReference>
<evidence type="ECO:0000313" key="7">
    <source>
        <dbReference type="EMBL" id="MDW8803142.1"/>
    </source>
</evidence>
<accession>A0ABU4JYF7</accession>
<dbReference type="InterPro" id="IPR013324">
    <property type="entry name" value="RNA_pol_sigma_r3/r4-like"/>
</dbReference>
<keyword evidence="8" id="KW-1185">Reference proteome</keyword>
<evidence type="ECO:0000256" key="1">
    <source>
        <dbReference type="ARBA" id="ARBA00010641"/>
    </source>
</evidence>
<dbReference type="CDD" id="cd06171">
    <property type="entry name" value="Sigma70_r4"/>
    <property type="match status" value="1"/>
</dbReference>
<dbReference type="PANTHER" id="PTHR43133">
    <property type="entry name" value="RNA POLYMERASE ECF-TYPE SIGMA FACTO"/>
    <property type="match status" value="1"/>
</dbReference>
<organism evidence="7 8">
    <name type="scientific">Clostridium tanneri</name>
    <dbReference type="NCBI Taxonomy" id="3037988"/>
    <lineage>
        <taxon>Bacteria</taxon>
        <taxon>Bacillati</taxon>
        <taxon>Bacillota</taxon>
        <taxon>Clostridia</taxon>
        <taxon>Eubacteriales</taxon>
        <taxon>Clostridiaceae</taxon>
        <taxon>Clostridium</taxon>
    </lineage>
</organism>
<dbReference type="RefSeq" id="WP_318799314.1">
    <property type="nucleotide sequence ID" value="NZ_JARUJP010000047.1"/>
</dbReference>
<evidence type="ECO:0000256" key="4">
    <source>
        <dbReference type="ARBA" id="ARBA00023163"/>
    </source>
</evidence>
<comment type="similarity">
    <text evidence="1">Belongs to the sigma-70 factor family. ECF subfamily.</text>
</comment>
<gene>
    <name evidence="7" type="ORF">P8V03_18600</name>
</gene>
<dbReference type="EMBL" id="JARUJP010000047">
    <property type="protein sequence ID" value="MDW8803142.1"/>
    <property type="molecule type" value="Genomic_DNA"/>
</dbReference>
<dbReference type="InterPro" id="IPR039425">
    <property type="entry name" value="RNA_pol_sigma-70-like"/>
</dbReference>
<sequence>MKFKNLIDRCKLGEKEAFRELFQGIEKEALATAYLISGNRGISEDILQETYIKCIREIKNLRNEGAFKTWFFKIMIRTGWDLCNKHSRIVPVDIENQSQVHLHGFQYEDDIANCELKLTVHNAINKLNDKLKAVVILYYFNDMSVEEVAKILGCFKATVKSRLFYARNQLKEELQYSFSDDYNLKKINGRECDHGV</sequence>
<keyword evidence="2" id="KW-0805">Transcription regulation</keyword>
<feature type="domain" description="RNA polymerase sigma-70 region 2" evidence="5">
    <location>
        <begin position="29"/>
        <end position="88"/>
    </location>
</feature>
<evidence type="ECO:0000259" key="6">
    <source>
        <dbReference type="Pfam" id="PF08281"/>
    </source>
</evidence>
<dbReference type="Pfam" id="PF04542">
    <property type="entry name" value="Sigma70_r2"/>
    <property type="match status" value="1"/>
</dbReference>
<name>A0ABU4JYF7_9CLOT</name>
<dbReference type="InterPro" id="IPR013249">
    <property type="entry name" value="RNA_pol_sigma70_r4_t2"/>
</dbReference>
<keyword evidence="3" id="KW-0731">Sigma factor</keyword>
<protein>
    <submittedName>
        <fullName evidence="7">RNA polymerase sigma factor</fullName>
    </submittedName>
</protein>
<dbReference type="Proteomes" id="UP001281656">
    <property type="component" value="Unassembled WGS sequence"/>
</dbReference>
<dbReference type="InterPro" id="IPR036388">
    <property type="entry name" value="WH-like_DNA-bd_sf"/>
</dbReference>
<dbReference type="InterPro" id="IPR007627">
    <property type="entry name" value="RNA_pol_sigma70_r2"/>
</dbReference>
<dbReference type="SUPFAM" id="SSF88659">
    <property type="entry name" value="Sigma3 and sigma4 domains of RNA polymerase sigma factors"/>
    <property type="match status" value="1"/>
</dbReference>
<proteinExistence type="inferred from homology"/>
<evidence type="ECO:0000256" key="3">
    <source>
        <dbReference type="ARBA" id="ARBA00023082"/>
    </source>
</evidence>
<dbReference type="SUPFAM" id="SSF88946">
    <property type="entry name" value="Sigma2 domain of RNA polymerase sigma factors"/>
    <property type="match status" value="1"/>
</dbReference>
<dbReference type="InterPro" id="IPR014284">
    <property type="entry name" value="RNA_pol_sigma-70_dom"/>
</dbReference>
<evidence type="ECO:0000313" key="8">
    <source>
        <dbReference type="Proteomes" id="UP001281656"/>
    </source>
</evidence>
<evidence type="ECO:0000259" key="5">
    <source>
        <dbReference type="Pfam" id="PF04542"/>
    </source>
</evidence>
<dbReference type="Pfam" id="PF08281">
    <property type="entry name" value="Sigma70_r4_2"/>
    <property type="match status" value="1"/>
</dbReference>
<keyword evidence="4" id="KW-0804">Transcription</keyword>
<feature type="domain" description="RNA polymerase sigma factor 70 region 4 type 2" evidence="6">
    <location>
        <begin position="120"/>
        <end position="170"/>
    </location>
</feature>
<reference evidence="7 8" key="1">
    <citation type="submission" date="2023-04" db="EMBL/GenBank/DDBJ databases">
        <title>Clostridium tannerae sp. nov., isolated from the fecal material of an alpaca.</title>
        <authorList>
            <person name="Miller S."/>
            <person name="Hendry M."/>
            <person name="King J."/>
            <person name="Sankaranarayanan K."/>
            <person name="Lawson P.A."/>
        </authorList>
    </citation>
    <scope>NUCLEOTIDE SEQUENCE [LARGE SCALE GENOMIC DNA]</scope>
    <source>
        <strain evidence="7 8">A1-XYC3</strain>
    </source>
</reference>
<dbReference type="NCBIfam" id="TIGR02937">
    <property type="entry name" value="sigma70-ECF"/>
    <property type="match status" value="1"/>
</dbReference>